<dbReference type="EMBL" id="KV748249">
    <property type="protein sequence ID" value="OCK88101.1"/>
    <property type="molecule type" value="Genomic_DNA"/>
</dbReference>
<evidence type="ECO:0000313" key="1">
    <source>
        <dbReference type="EMBL" id="OCK88101.1"/>
    </source>
</evidence>
<proteinExistence type="predicted"/>
<evidence type="ECO:0000313" key="2">
    <source>
        <dbReference type="Proteomes" id="UP000250078"/>
    </source>
</evidence>
<accession>A0ACC8EPA5</accession>
<organism evidence="1 2">
    <name type="scientific">Cenococcum geophilum 1.58</name>
    <dbReference type="NCBI Taxonomy" id="794803"/>
    <lineage>
        <taxon>Eukaryota</taxon>
        <taxon>Fungi</taxon>
        <taxon>Dikarya</taxon>
        <taxon>Ascomycota</taxon>
        <taxon>Pezizomycotina</taxon>
        <taxon>Dothideomycetes</taxon>
        <taxon>Pleosporomycetidae</taxon>
        <taxon>Gloniales</taxon>
        <taxon>Gloniaceae</taxon>
        <taxon>Cenococcum</taxon>
    </lineage>
</organism>
<gene>
    <name evidence="1" type="ORF">K441DRAFT_709007</name>
</gene>
<dbReference type="Proteomes" id="UP000250078">
    <property type="component" value="Unassembled WGS sequence"/>
</dbReference>
<sequence length="508" mass="57013">MNQILNLGLIGVSFAFVLLSTYTVAKVVYNILSHPLRKYPGSIFAASTSIPLLYARVTGNIVKWTHAQHQRYGEVVRVSPNELSFIDPGAWKDIYGHRTAGKPNFQKDMKLYGPDLFAGEEGAAGIVRADDSAHGRQRRLVSHAFSDKALKEQEPLFKQYVDLLVQKVSAIAEKDPTAKINLVDWYNFTTFDIMADLTFGEPLHLLDKSKYLPWVSAIFGSIKVGTYEQVFGTMPFVKSILNKMIPKSVLEKRKLHMSHTIDRVNKRLAVKTDRPDIWTYVLRHSDSDSAAQKGLSGLEMYSNAATFMVAGTETTATQLGGVTYQLLKKPEAMARLVAEVREAFPTKEDITMVALARLEFLNACLEEGLRIYPPVPLGLPRITPTQGAVVCGKEVPGGAVVSLPQYAAYHSPSNFKNPDDFIPQRWLPEAEKEFAGDNKNTLQPFSFGPRNCVGKNLAYHEMRLVLATVLWNFDLTFCEESDNWPDQQCYSLWEKHPLLVKLTPIRRT</sequence>
<keyword evidence="2" id="KW-1185">Reference proteome</keyword>
<reference evidence="1 2" key="1">
    <citation type="journal article" date="2016" name="Nat. Commun.">
        <title>Ectomycorrhizal ecology is imprinted in the genome of the dominant symbiotic fungus Cenococcum geophilum.</title>
        <authorList>
            <consortium name="DOE Joint Genome Institute"/>
            <person name="Peter M."/>
            <person name="Kohler A."/>
            <person name="Ohm R.A."/>
            <person name="Kuo A."/>
            <person name="Krutzmann J."/>
            <person name="Morin E."/>
            <person name="Arend M."/>
            <person name="Barry K.W."/>
            <person name="Binder M."/>
            <person name="Choi C."/>
            <person name="Clum A."/>
            <person name="Copeland A."/>
            <person name="Grisel N."/>
            <person name="Haridas S."/>
            <person name="Kipfer T."/>
            <person name="LaButti K."/>
            <person name="Lindquist E."/>
            <person name="Lipzen A."/>
            <person name="Maire R."/>
            <person name="Meier B."/>
            <person name="Mihaltcheva S."/>
            <person name="Molinier V."/>
            <person name="Murat C."/>
            <person name="Poggeler S."/>
            <person name="Quandt C.A."/>
            <person name="Sperisen C."/>
            <person name="Tritt A."/>
            <person name="Tisserant E."/>
            <person name="Crous P.W."/>
            <person name="Henrissat B."/>
            <person name="Nehls U."/>
            <person name="Egli S."/>
            <person name="Spatafora J.W."/>
            <person name="Grigoriev I.V."/>
            <person name="Martin F.M."/>
        </authorList>
    </citation>
    <scope>NUCLEOTIDE SEQUENCE [LARGE SCALE GENOMIC DNA]</scope>
    <source>
        <strain evidence="1 2">1.58</strain>
    </source>
</reference>
<protein>
    <submittedName>
        <fullName evidence="1">Cytochrome P450</fullName>
    </submittedName>
</protein>
<name>A0ACC8EPA5_9PEZI</name>